<reference evidence="3" key="1">
    <citation type="submission" date="2017-03" db="EMBL/GenBank/DDBJ databases">
        <title>Phytopthora megakarya and P. palmivora, two closely related causual agents of cacao black pod achieved similar genome size and gene model numbers by different mechanisms.</title>
        <authorList>
            <person name="Ali S."/>
            <person name="Shao J."/>
            <person name="Larry D.J."/>
            <person name="Kronmiller B."/>
            <person name="Shen D."/>
            <person name="Strem M.D."/>
            <person name="Melnick R.L."/>
            <person name="Guiltinan M.J."/>
            <person name="Tyler B.M."/>
            <person name="Meinhardt L.W."/>
            <person name="Bailey B.A."/>
        </authorList>
    </citation>
    <scope>NUCLEOTIDE SEQUENCE [LARGE SCALE GENOMIC DNA]</scope>
    <source>
        <strain evidence="3">zdho120</strain>
    </source>
</reference>
<evidence type="ECO:0000313" key="3">
    <source>
        <dbReference type="Proteomes" id="UP000198211"/>
    </source>
</evidence>
<organism evidence="2 3">
    <name type="scientific">Phytophthora megakarya</name>
    <dbReference type="NCBI Taxonomy" id="4795"/>
    <lineage>
        <taxon>Eukaryota</taxon>
        <taxon>Sar</taxon>
        <taxon>Stramenopiles</taxon>
        <taxon>Oomycota</taxon>
        <taxon>Peronosporomycetes</taxon>
        <taxon>Peronosporales</taxon>
        <taxon>Peronosporaceae</taxon>
        <taxon>Phytophthora</taxon>
    </lineage>
</organism>
<sequence length="180" mass="19420">MDNVAQDMINIGQSWATAPSRYFVPMTGTTGQMNVIPGVSGTGLATALTGDLGDMAATKAERKHVALFKNPQGVYNAYSGTWDIISGMRMVPSSKADLKKPAPNQKAKRGEAVSSDSEPEEKPRKKLKAAVKQGVAEDSGNWATQCPIGHKCYVCNNYGHMVKERPDQEAKGRNDGYSKQ</sequence>
<dbReference type="EMBL" id="NBNE01010976">
    <property type="protein sequence ID" value="OWY96993.1"/>
    <property type="molecule type" value="Genomic_DNA"/>
</dbReference>
<evidence type="ECO:0000313" key="2">
    <source>
        <dbReference type="EMBL" id="OWY96993.1"/>
    </source>
</evidence>
<accession>A0A225UVB0</accession>
<protein>
    <recommendedName>
        <fullName evidence="4">CCHC-type domain-containing protein</fullName>
    </recommendedName>
</protein>
<dbReference type="AlphaFoldDB" id="A0A225UVB0"/>
<feature type="region of interest" description="Disordered" evidence="1">
    <location>
        <begin position="94"/>
        <end position="141"/>
    </location>
</feature>
<comment type="caution">
    <text evidence="2">The sequence shown here is derived from an EMBL/GenBank/DDBJ whole genome shotgun (WGS) entry which is preliminary data.</text>
</comment>
<dbReference type="OrthoDB" id="120414at2759"/>
<gene>
    <name evidence="2" type="ORF">PHMEG_00032590</name>
</gene>
<dbReference type="Proteomes" id="UP000198211">
    <property type="component" value="Unassembled WGS sequence"/>
</dbReference>
<evidence type="ECO:0008006" key="4">
    <source>
        <dbReference type="Google" id="ProtNLM"/>
    </source>
</evidence>
<proteinExistence type="predicted"/>
<evidence type="ECO:0000256" key="1">
    <source>
        <dbReference type="SAM" id="MobiDB-lite"/>
    </source>
</evidence>
<name>A0A225UVB0_9STRA</name>
<keyword evidence="3" id="KW-1185">Reference proteome</keyword>